<dbReference type="EMBL" id="AWWV01015033">
    <property type="protein sequence ID" value="OMO54110.1"/>
    <property type="molecule type" value="Genomic_DNA"/>
</dbReference>
<proteinExistence type="predicted"/>
<dbReference type="AlphaFoldDB" id="A0A1R3G7W8"/>
<name>A0A1R3G7W8_COCAP</name>
<organism evidence="2 3">
    <name type="scientific">Corchorus capsularis</name>
    <name type="common">Jute</name>
    <dbReference type="NCBI Taxonomy" id="210143"/>
    <lineage>
        <taxon>Eukaryota</taxon>
        <taxon>Viridiplantae</taxon>
        <taxon>Streptophyta</taxon>
        <taxon>Embryophyta</taxon>
        <taxon>Tracheophyta</taxon>
        <taxon>Spermatophyta</taxon>
        <taxon>Magnoliopsida</taxon>
        <taxon>eudicotyledons</taxon>
        <taxon>Gunneridae</taxon>
        <taxon>Pentapetalae</taxon>
        <taxon>rosids</taxon>
        <taxon>malvids</taxon>
        <taxon>Malvales</taxon>
        <taxon>Malvaceae</taxon>
        <taxon>Grewioideae</taxon>
        <taxon>Apeibeae</taxon>
        <taxon>Corchorus</taxon>
    </lineage>
</organism>
<evidence type="ECO:0000256" key="1">
    <source>
        <dbReference type="SAM" id="SignalP"/>
    </source>
</evidence>
<sequence length="127" mass="14210">KIKAPPPSTAKLLNILLLKLWMPSIEVVYPFRIQTSHILRPRKGLQVSIFPGISKCQAPNKRRKPLVPLQKNLLRPQGRRLSGIYQSTWAHGRAPLGLAVWPKCLASKIKCHTCLSHLESGQSGFDS</sequence>
<feature type="signal peptide" evidence="1">
    <location>
        <begin position="1"/>
        <end position="30"/>
    </location>
</feature>
<keyword evidence="3" id="KW-1185">Reference proteome</keyword>
<evidence type="ECO:0000313" key="2">
    <source>
        <dbReference type="EMBL" id="OMO54110.1"/>
    </source>
</evidence>
<feature type="chain" id="PRO_5012435761" evidence="1">
    <location>
        <begin position="31"/>
        <end position="127"/>
    </location>
</feature>
<feature type="non-terminal residue" evidence="2">
    <location>
        <position position="1"/>
    </location>
</feature>
<gene>
    <name evidence="2" type="ORF">CCACVL1_28050</name>
</gene>
<evidence type="ECO:0000313" key="3">
    <source>
        <dbReference type="Proteomes" id="UP000188268"/>
    </source>
</evidence>
<accession>A0A1R3G7W8</accession>
<comment type="caution">
    <text evidence="2">The sequence shown here is derived from an EMBL/GenBank/DDBJ whole genome shotgun (WGS) entry which is preliminary data.</text>
</comment>
<keyword evidence="1" id="KW-0732">Signal</keyword>
<reference evidence="2 3" key="1">
    <citation type="submission" date="2013-09" db="EMBL/GenBank/DDBJ databases">
        <title>Corchorus capsularis genome sequencing.</title>
        <authorList>
            <person name="Alam M."/>
            <person name="Haque M.S."/>
            <person name="Islam M.S."/>
            <person name="Emdad E.M."/>
            <person name="Islam M.M."/>
            <person name="Ahmed B."/>
            <person name="Halim A."/>
            <person name="Hossen Q.M.M."/>
            <person name="Hossain M.Z."/>
            <person name="Ahmed R."/>
            <person name="Khan M.M."/>
            <person name="Islam R."/>
            <person name="Rashid M.M."/>
            <person name="Khan S.A."/>
            <person name="Rahman M.S."/>
            <person name="Alam M."/>
        </authorList>
    </citation>
    <scope>NUCLEOTIDE SEQUENCE [LARGE SCALE GENOMIC DNA]</scope>
    <source>
        <strain evidence="3">cv. CVL-1</strain>
        <tissue evidence="2">Whole seedling</tissue>
    </source>
</reference>
<protein>
    <submittedName>
        <fullName evidence="2">Uncharacterized protein</fullName>
    </submittedName>
</protein>
<dbReference type="Proteomes" id="UP000188268">
    <property type="component" value="Unassembled WGS sequence"/>
</dbReference>
<dbReference type="Gramene" id="OMO54110">
    <property type="protein sequence ID" value="OMO54110"/>
    <property type="gene ID" value="CCACVL1_28050"/>
</dbReference>